<gene>
    <name evidence="2" type="ORF">D3876_09680</name>
</gene>
<proteinExistence type="predicted"/>
<dbReference type="Proteomes" id="UP000286100">
    <property type="component" value="Unassembled WGS sequence"/>
</dbReference>
<reference evidence="2 3" key="1">
    <citation type="submission" date="2018-09" db="EMBL/GenBank/DDBJ databases">
        <authorList>
            <person name="Zhu H."/>
        </authorList>
    </citation>
    <scope>NUCLEOTIDE SEQUENCE [LARGE SCALE GENOMIC DNA]</scope>
    <source>
        <strain evidence="2 3">K2R01-6</strain>
    </source>
</reference>
<keyword evidence="1" id="KW-0732">Signal</keyword>
<name>A0A418WKF3_9SPHN</name>
<protein>
    <recommendedName>
        <fullName evidence="4">Secreted protein</fullName>
    </recommendedName>
</protein>
<comment type="caution">
    <text evidence="2">The sequence shown here is derived from an EMBL/GenBank/DDBJ whole genome shotgun (WGS) entry which is preliminary data.</text>
</comment>
<evidence type="ECO:0008006" key="4">
    <source>
        <dbReference type="Google" id="ProtNLM"/>
    </source>
</evidence>
<sequence length="161" mass="17681">MMRLLVPAILLALVPLGAAHAQERERINQIVVYGDDPCPPSTGDEIVVCARKSENERFRIPENLRGNPTDPARDSWVNRAERLEYVGRSGIGSCTPTGSGGASGCFNQLMRQAREELAVGDGTNWTQLVEAARQERLGQIDEQAERIEAQIKAEEEAKAPQ</sequence>
<feature type="signal peptide" evidence="1">
    <location>
        <begin position="1"/>
        <end position="21"/>
    </location>
</feature>
<keyword evidence="3" id="KW-1185">Reference proteome</keyword>
<dbReference type="EMBL" id="QYUM01000003">
    <property type="protein sequence ID" value="RJF90498.1"/>
    <property type="molecule type" value="Genomic_DNA"/>
</dbReference>
<evidence type="ECO:0000313" key="3">
    <source>
        <dbReference type="Proteomes" id="UP000286100"/>
    </source>
</evidence>
<evidence type="ECO:0000313" key="2">
    <source>
        <dbReference type="EMBL" id="RJF90498.1"/>
    </source>
</evidence>
<dbReference type="OrthoDB" id="7391233at2"/>
<evidence type="ECO:0000256" key="1">
    <source>
        <dbReference type="SAM" id="SignalP"/>
    </source>
</evidence>
<dbReference type="AlphaFoldDB" id="A0A418WKF3"/>
<feature type="chain" id="PRO_5019310208" description="Secreted protein" evidence="1">
    <location>
        <begin position="22"/>
        <end position="161"/>
    </location>
</feature>
<accession>A0A418WKF3</accession>
<organism evidence="2 3">
    <name type="scientific">Sphingomonas cavernae</name>
    <dbReference type="NCBI Taxonomy" id="2320861"/>
    <lineage>
        <taxon>Bacteria</taxon>
        <taxon>Pseudomonadati</taxon>
        <taxon>Pseudomonadota</taxon>
        <taxon>Alphaproteobacteria</taxon>
        <taxon>Sphingomonadales</taxon>
        <taxon>Sphingomonadaceae</taxon>
        <taxon>Sphingomonas</taxon>
    </lineage>
</organism>